<dbReference type="GO" id="GO:0005737">
    <property type="term" value="C:cytoplasm"/>
    <property type="evidence" value="ECO:0007669"/>
    <property type="project" value="TreeGrafter"/>
</dbReference>
<dbReference type="Proteomes" id="UP001652621">
    <property type="component" value="Unplaced"/>
</dbReference>
<dbReference type="FunFam" id="3.40.50.300:FF:001602">
    <property type="entry name" value="Cell division cycle protein-like protein"/>
    <property type="match status" value="1"/>
</dbReference>
<sequence length="828" mass="93158">MPPKSSNKKSSNKAAAIWYTCEKCDAHITSNDRERHENVCPIGAGQYENKKGEPLEYIRKGVFYSSSMEVRKYEIETLKDMPEKYLNNMIFISEGAIRLSGFHIGQQLLIKSTKENVTYVRSVWPIPDKFLTTIFVNEEDFKNNWSNYRGHIWQIQCLPKGQPVTAKSLVLTIHTEEPEPIDLNEQQLKDLERLLKHELKNLCFAKNSIIHYNFFNKQLKLLVLDGTSVAANTSNSGELERTFDKLSLDSSSVGDIFKVTNSTEIKISSDSWKNSDNNGLEESGYSITKDDIGGLHPQLNIIEEAIDFALGLREIPKGVKISRGLLVYGSSGCGKTMMCEAMSSKLLQQQQLTKSTFNPLILRLNTSELFSKFLGETEKNLNIQFDKVFQHYPHPSLVVIEDVHNLCPKQETNDVVKRVAIAFFNLLDSLSHKREAQKCFVLATTSNIELLNPSIRRCGRLDCEVEVAAPTPVGREEILHCLLKKVEKHKLREEDIHEIAQITHGFVGADLANLIYNATLKAMINAFKAGDVVLQMEDINSALLIVKPSAMREVLIECPNVRWSDIGGQDELKLKLQQAIEWPLKHAEQFQRLGIKPPRGILMYGPPGCSKTMIAKALATESQLNFLSIKGPELFSMWVGESERAVREVFRKARQVAPSIVFFDEIDAIGGERSEGASGGSGSSVKERVLTQLLTEMDGVESLQNVTIVAATNRPDMIDKALLRPGRIDRIIYVGLPNAEARRQIFSIKLKKMPLAEDVKIDELVQRTEGYSGAEIQAVCHEAALKTLEESFDATAVTMTQFDYALTVVRPRTSSELLRLYEEYQKKT</sequence>
<dbReference type="KEGG" id="mde:101890015"/>
<evidence type="ECO:0000313" key="5">
    <source>
        <dbReference type="EnsemblMetazoa" id="MDOA009107-PA"/>
    </source>
</evidence>
<reference evidence="5" key="1">
    <citation type="submission" date="2020-05" db="UniProtKB">
        <authorList>
            <consortium name="EnsemblMetazoa"/>
        </authorList>
    </citation>
    <scope>IDENTIFICATION</scope>
    <source>
        <strain evidence="5">Aabys</strain>
    </source>
</reference>
<dbReference type="Gene3D" id="3.40.50.300">
    <property type="entry name" value="P-loop containing nucleotide triphosphate hydrolases"/>
    <property type="match status" value="2"/>
</dbReference>
<dbReference type="eggNOG" id="KOG0730">
    <property type="taxonomic scope" value="Eukaryota"/>
</dbReference>
<dbReference type="Gene3D" id="1.10.8.60">
    <property type="match status" value="2"/>
</dbReference>
<proteinExistence type="predicted"/>
<dbReference type="InterPro" id="IPR027417">
    <property type="entry name" value="P-loop_NTPase"/>
</dbReference>
<dbReference type="Pfam" id="PF17862">
    <property type="entry name" value="AAA_lid_3"/>
    <property type="match status" value="2"/>
</dbReference>
<dbReference type="FunFam" id="3.40.50.300:FF:000018">
    <property type="entry name" value="Cell division control 48"/>
    <property type="match status" value="1"/>
</dbReference>
<evidence type="ECO:0000313" key="7">
    <source>
        <dbReference type="RefSeq" id="XP_005176271.1"/>
    </source>
</evidence>
<dbReference type="VEuPathDB" id="VectorBase:MDOMA2_014194"/>
<dbReference type="InterPro" id="IPR050168">
    <property type="entry name" value="AAA_ATPase_domain"/>
</dbReference>
<evidence type="ECO:0000259" key="4">
    <source>
        <dbReference type="SMART" id="SM00382"/>
    </source>
</evidence>
<accession>A0A1I8MWB5</accession>
<dbReference type="InterPro" id="IPR003959">
    <property type="entry name" value="ATPase_AAA_core"/>
</dbReference>
<feature type="domain" description="AAA+ ATPase" evidence="4">
    <location>
        <begin position="321"/>
        <end position="471"/>
    </location>
</feature>
<dbReference type="GO" id="GO:0016887">
    <property type="term" value="F:ATP hydrolysis activity"/>
    <property type="evidence" value="ECO:0007669"/>
    <property type="project" value="InterPro"/>
</dbReference>
<dbReference type="GO" id="GO:0005524">
    <property type="term" value="F:ATP binding"/>
    <property type="evidence" value="ECO:0007669"/>
    <property type="project" value="UniProtKB-KW"/>
</dbReference>
<evidence type="ECO:0000256" key="3">
    <source>
        <dbReference type="ARBA" id="ARBA00022840"/>
    </source>
</evidence>
<dbReference type="FunFam" id="1.10.8.60:FF:000069">
    <property type="entry name" value="spermatogenesis-associated protein 5 isoform X1"/>
    <property type="match status" value="1"/>
</dbReference>
<name>A0A1I8MWB5_MUSDO</name>
<dbReference type="PROSITE" id="PS00674">
    <property type="entry name" value="AAA"/>
    <property type="match status" value="1"/>
</dbReference>
<organism evidence="5">
    <name type="scientific">Musca domestica</name>
    <name type="common">House fly</name>
    <dbReference type="NCBI Taxonomy" id="7370"/>
    <lineage>
        <taxon>Eukaryota</taxon>
        <taxon>Metazoa</taxon>
        <taxon>Ecdysozoa</taxon>
        <taxon>Arthropoda</taxon>
        <taxon>Hexapoda</taxon>
        <taxon>Insecta</taxon>
        <taxon>Pterygota</taxon>
        <taxon>Neoptera</taxon>
        <taxon>Endopterygota</taxon>
        <taxon>Diptera</taxon>
        <taxon>Brachycera</taxon>
        <taxon>Muscomorpha</taxon>
        <taxon>Muscoidea</taxon>
        <taxon>Muscidae</taxon>
        <taxon>Musca</taxon>
    </lineage>
</organism>
<dbReference type="GeneID" id="101890015"/>
<protein>
    <submittedName>
        <fullName evidence="7">Spermatogenesis-associated protein 5</fullName>
    </submittedName>
</protein>
<dbReference type="STRING" id="7370.A0A1I8MWB5"/>
<keyword evidence="3" id="KW-0067">ATP-binding</keyword>
<gene>
    <name evidence="5" type="primary">101890015</name>
    <name evidence="7" type="synonym">LOC101890015</name>
</gene>
<evidence type="ECO:0000256" key="1">
    <source>
        <dbReference type="ARBA" id="ARBA00022737"/>
    </source>
</evidence>
<dbReference type="VEuPathDB" id="VectorBase:MDOA009107"/>
<feature type="domain" description="AAA+ ATPase" evidence="4">
    <location>
        <begin position="597"/>
        <end position="738"/>
    </location>
</feature>
<dbReference type="AlphaFoldDB" id="A0A1I8MWB5"/>
<dbReference type="CDD" id="cd19511">
    <property type="entry name" value="RecA-like_CDC48_r2-like"/>
    <property type="match status" value="1"/>
</dbReference>
<keyword evidence="6" id="KW-1185">Reference proteome</keyword>
<dbReference type="PANTHER" id="PTHR23077:SF27">
    <property type="entry name" value="ATPASE FAMILY GENE 2 PROTEIN HOMOLOG A"/>
    <property type="match status" value="1"/>
</dbReference>
<keyword evidence="1" id="KW-0677">Repeat</keyword>
<dbReference type="InterPro" id="IPR003593">
    <property type="entry name" value="AAA+_ATPase"/>
</dbReference>
<dbReference type="Pfam" id="PF00004">
    <property type="entry name" value="AAA"/>
    <property type="match status" value="2"/>
</dbReference>
<evidence type="ECO:0000256" key="2">
    <source>
        <dbReference type="ARBA" id="ARBA00022741"/>
    </source>
</evidence>
<dbReference type="InterPro" id="IPR041569">
    <property type="entry name" value="AAA_lid_3"/>
</dbReference>
<dbReference type="SMART" id="SM00382">
    <property type="entry name" value="AAA"/>
    <property type="match status" value="2"/>
</dbReference>
<dbReference type="RefSeq" id="XP_005176271.1">
    <property type="nucleotide sequence ID" value="XM_005176214.3"/>
</dbReference>
<evidence type="ECO:0000313" key="6">
    <source>
        <dbReference type="Proteomes" id="UP001652621"/>
    </source>
</evidence>
<dbReference type="PANTHER" id="PTHR23077">
    <property type="entry name" value="AAA-FAMILY ATPASE"/>
    <property type="match status" value="1"/>
</dbReference>
<dbReference type="SUPFAM" id="SSF52540">
    <property type="entry name" value="P-loop containing nucleoside triphosphate hydrolases"/>
    <property type="match status" value="2"/>
</dbReference>
<keyword evidence="2" id="KW-0547">Nucleotide-binding</keyword>
<dbReference type="EnsemblMetazoa" id="MDOA009107-RA">
    <property type="protein sequence ID" value="MDOA009107-PA"/>
    <property type="gene ID" value="MDOA009107"/>
</dbReference>
<reference evidence="7" key="2">
    <citation type="submission" date="2025-04" db="UniProtKB">
        <authorList>
            <consortium name="RefSeq"/>
        </authorList>
    </citation>
    <scope>IDENTIFICATION</scope>
    <source>
        <strain evidence="7">Aabys</strain>
    </source>
</reference>
<dbReference type="InterPro" id="IPR003960">
    <property type="entry name" value="ATPase_AAA_CS"/>
</dbReference>
<dbReference type="OrthoDB" id="27435at2759"/>